<comment type="caution">
    <text evidence="2">The sequence shown here is derived from an EMBL/GenBank/DDBJ whole genome shotgun (WGS) entry which is preliminary data.</text>
</comment>
<evidence type="ECO:0000256" key="1">
    <source>
        <dbReference type="SAM" id="SignalP"/>
    </source>
</evidence>
<keyword evidence="1" id="KW-0732">Signal</keyword>
<evidence type="ECO:0008006" key="4">
    <source>
        <dbReference type="Google" id="ProtNLM"/>
    </source>
</evidence>
<name>A0A9D1ZGH9_9BACE</name>
<dbReference type="Gene3D" id="2.40.160.190">
    <property type="match status" value="1"/>
</dbReference>
<dbReference type="Proteomes" id="UP000886851">
    <property type="component" value="Unassembled WGS sequence"/>
</dbReference>
<accession>A0A9D1ZGH9</accession>
<feature type="chain" id="PRO_5039050435" description="DUF4595 domain-containing protein" evidence="1">
    <location>
        <begin position="22"/>
        <end position="240"/>
    </location>
</feature>
<dbReference type="EMBL" id="DXCV01000029">
    <property type="protein sequence ID" value="HIY87740.1"/>
    <property type="molecule type" value="Genomic_DNA"/>
</dbReference>
<reference evidence="2" key="2">
    <citation type="submission" date="2021-04" db="EMBL/GenBank/DDBJ databases">
        <authorList>
            <person name="Gilroy R."/>
        </authorList>
    </citation>
    <scope>NUCLEOTIDE SEQUENCE</scope>
    <source>
        <strain evidence="2">Gambia2-208</strain>
    </source>
</reference>
<dbReference type="CDD" id="cd12871">
    <property type="entry name" value="Bacuni_01323_like"/>
    <property type="match status" value="1"/>
</dbReference>
<organism evidence="2 3">
    <name type="scientific">Candidatus Bacteroides pullicola</name>
    <dbReference type="NCBI Taxonomy" id="2838475"/>
    <lineage>
        <taxon>Bacteria</taxon>
        <taxon>Pseudomonadati</taxon>
        <taxon>Bacteroidota</taxon>
        <taxon>Bacteroidia</taxon>
        <taxon>Bacteroidales</taxon>
        <taxon>Bacteroidaceae</taxon>
        <taxon>Bacteroides</taxon>
    </lineage>
</organism>
<gene>
    <name evidence="2" type="ORF">H9824_03420</name>
</gene>
<dbReference type="AlphaFoldDB" id="A0A9D1ZGH9"/>
<proteinExistence type="predicted"/>
<protein>
    <recommendedName>
        <fullName evidence="4">DUF4595 domain-containing protein</fullName>
    </recommendedName>
</protein>
<evidence type="ECO:0000313" key="3">
    <source>
        <dbReference type="Proteomes" id="UP000886851"/>
    </source>
</evidence>
<sequence>MKHLHQLSMALLAILTAMNFAACSDDDNNEGGQGGDTPGTSGKQLVWFREGGSDSDDIVDMHYGNDGWLNTAYSNYGREDDITYRYESDGGKYTIATSYWSDGGIVCEFTFDNLLRRIDGEPCEYDAEGHLTSCGDYTFVWEGGNIVRCEDGYDTVEYTYYTDKENKSPVYPDPLAETFEDFFIQAHPQLLGTWSKNLVKTISNYDGETVTWEYTLDSDGYVTSVKQTDRDDYSYEYRWE</sequence>
<feature type="signal peptide" evidence="1">
    <location>
        <begin position="1"/>
        <end position="21"/>
    </location>
</feature>
<evidence type="ECO:0000313" key="2">
    <source>
        <dbReference type="EMBL" id="HIY87740.1"/>
    </source>
</evidence>
<reference evidence="2" key="1">
    <citation type="journal article" date="2021" name="PeerJ">
        <title>Extensive microbial diversity within the chicken gut microbiome revealed by metagenomics and culture.</title>
        <authorList>
            <person name="Gilroy R."/>
            <person name="Ravi A."/>
            <person name="Getino M."/>
            <person name="Pursley I."/>
            <person name="Horton D.L."/>
            <person name="Alikhan N.F."/>
            <person name="Baker D."/>
            <person name="Gharbi K."/>
            <person name="Hall N."/>
            <person name="Watson M."/>
            <person name="Adriaenssens E.M."/>
            <person name="Foster-Nyarko E."/>
            <person name="Jarju S."/>
            <person name="Secka A."/>
            <person name="Antonio M."/>
            <person name="Oren A."/>
            <person name="Chaudhuri R.R."/>
            <person name="La Ragione R."/>
            <person name="Hildebrand F."/>
            <person name="Pallen M.J."/>
        </authorList>
    </citation>
    <scope>NUCLEOTIDE SEQUENCE</scope>
    <source>
        <strain evidence="2">Gambia2-208</strain>
    </source>
</reference>